<dbReference type="EMBL" id="RBVV01000005">
    <property type="protein sequence ID" value="RNJ60632.1"/>
    <property type="molecule type" value="Genomic_DNA"/>
</dbReference>
<feature type="compositionally biased region" description="Basic and acidic residues" evidence="1">
    <location>
        <begin position="220"/>
        <end position="232"/>
    </location>
</feature>
<dbReference type="STRING" id="1051616.A0A3M9YL05"/>
<dbReference type="Proteomes" id="UP000267145">
    <property type="component" value="Unassembled WGS sequence"/>
</dbReference>
<feature type="compositionally biased region" description="Basic residues" evidence="1">
    <location>
        <begin position="234"/>
        <end position="244"/>
    </location>
</feature>
<sequence>MGHPSQHRCHHSKHSHRRKEKKHRQPSEDSQQLEPEEEAAADETEAPGDVAIDCTDIDPREPGPWSAWVYDTRGFFYRCRQPIDGDNLEYEFTHPRTASTLGLVYPPIEPAMQLQIAPMTQTYGQIIPILVPVGSYEAPAVAEIGQDLTYQPENPMTPLRPMLLVSPSEQQMMQPTLPQRHGLASAPSDTLTQPSVQNGVAGAMVRHYAAPRSTASQTTSHRERNMVRDVAKGAKSRSKSGSHRHAGDPLLKTVDKWLDHVRERPR</sequence>
<feature type="region of interest" description="Disordered" evidence="1">
    <location>
        <begin position="211"/>
        <end position="266"/>
    </location>
</feature>
<feature type="compositionally biased region" description="Basic and acidic residues" evidence="1">
    <location>
        <begin position="253"/>
        <end position="266"/>
    </location>
</feature>
<feature type="compositionally biased region" description="Basic residues" evidence="1">
    <location>
        <begin position="1"/>
        <end position="24"/>
    </location>
</feature>
<evidence type="ECO:0000256" key="1">
    <source>
        <dbReference type="SAM" id="MobiDB-lite"/>
    </source>
</evidence>
<reference evidence="2 3" key="1">
    <citation type="submission" date="2018-10" db="EMBL/GenBank/DDBJ databases">
        <title>Genome sequence of Verticillium nonalfalfae VnAa140.</title>
        <authorList>
            <person name="Stajich J.E."/>
            <person name="Kasson M.T."/>
        </authorList>
    </citation>
    <scope>NUCLEOTIDE SEQUENCE [LARGE SCALE GENOMIC DNA]</scope>
    <source>
        <strain evidence="2 3">VnAa140</strain>
    </source>
</reference>
<comment type="caution">
    <text evidence="2">The sequence shown here is derived from an EMBL/GenBank/DDBJ whole genome shotgun (WGS) entry which is preliminary data.</text>
</comment>
<organism evidence="2 3">
    <name type="scientific">Verticillium nonalfalfae</name>
    <dbReference type="NCBI Taxonomy" id="1051616"/>
    <lineage>
        <taxon>Eukaryota</taxon>
        <taxon>Fungi</taxon>
        <taxon>Dikarya</taxon>
        <taxon>Ascomycota</taxon>
        <taxon>Pezizomycotina</taxon>
        <taxon>Sordariomycetes</taxon>
        <taxon>Hypocreomycetidae</taxon>
        <taxon>Glomerellales</taxon>
        <taxon>Plectosphaerellaceae</taxon>
        <taxon>Verticillium</taxon>
    </lineage>
</organism>
<gene>
    <name evidence="2" type="ORF">D7B24_006700</name>
</gene>
<dbReference type="RefSeq" id="XP_028498790.1">
    <property type="nucleotide sequence ID" value="XM_028640824.1"/>
</dbReference>
<dbReference type="AlphaFoldDB" id="A0A3M9YL05"/>
<keyword evidence="3" id="KW-1185">Reference proteome</keyword>
<accession>A0A3M9YL05</accession>
<evidence type="ECO:0000313" key="3">
    <source>
        <dbReference type="Proteomes" id="UP000267145"/>
    </source>
</evidence>
<name>A0A3M9YL05_9PEZI</name>
<dbReference type="GeneID" id="39610389"/>
<feature type="region of interest" description="Disordered" evidence="1">
    <location>
        <begin position="1"/>
        <end position="58"/>
    </location>
</feature>
<feature type="compositionally biased region" description="Acidic residues" evidence="1">
    <location>
        <begin position="34"/>
        <end position="46"/>
    </location>
</feature>
<proteinExistence type="predicted"/>
<protein>
    <submittedName>
        <fullName evidence="2">Uncharacterized protein</fullName>
    </submittedName>
</protein>
<evidence type="ECO:0000313" key="2">
    <source>
        <dbReference type="EMBL" id="RNJ60632.1"/>
    </source>
</evidence>